<name>A0A1L9UY88_ASPBC</name>
<dbReference type="PANTHER" id="PTHR43775">
    <property type="entry name" value="FATTY ACID SYNTHASE"/>
    <property type="match status" value="1"/>
</dbReference>
<dbReference type="Proteomes" id="UP000184499">
    <property type="component" value="Unassembled WGS sequence"/>
</dbReference>
<evidence type="ECO:0000256" key="2">
    <source>
        <dbReference type="ARBA" id="ARBA00022553"/>
    </source>
</evidence>
<dbReference type="PANTHER" id="PTHR43775:SF37">
    <property type="entry name" value="SI:DKEY-61P9.11"/>
    <property type="match status" value="1"/>
</dbReference>
<evidence type="ECO:0000259" key="3">
    <source>
        <dbReference type="Pfam" id="PF08659"/>
    </source>
</evidence>
<dbReference type="OrthoDB" id="329835at2759"/>
<evidence type="ECO:0000313" key="5">
    <source>
        <dbReference type="Proteomes" id="UP000184499"/>
    </source>
</evidence>
<dbReference type="SUPFAM" id="SSF51735">
    <property type="entry name" value="NAD(P)-binding Rossmann-fold domains"/>
    <property type="match status" value="1"/>
</dbReference>
<dbReference type="InterPro" id="IPR050091">
    <property type="entry name" value="PKS_NRPS_Biosynth_Enz"/>
</dbReference>
<organism evidence="4 5">
    <name type="scientific">Aspergillus brasiliensis (strain CBS 101740 / IMI 381727 / IBT 21946)</name>
    <dbReference type="NCBI Taxonomy" id="767769"/>
    <lineage>
        <taxon>Eukaryota</taxon>
        <taxon>Fungi</taxon>
        <taxon>Dikarya</taxon>
        <taxon>Ascomycota</taxon>
        <taxon>Pezizomycotina</taxon>
        <taxon>Eurotiomycetes</taxon>
        <taxon>Eurotiomycetidae</taxon>
        <taxon>Eurotiales</taxon>
        <taxon>Aspergillaceae</taxon>
        <taxon>Aspergillus</taxon>
        <taxon>Aspergillus subgen. Circumdati</taxon>
    </lineage>
</organism>
<dbReference type="GO" id="GO:0004312">
    <property type="term" value="F:fatty acid synthase activity"/>
    <property type="evidence" value="ECO:0007669"/>
    <property type="project" value="TreeGrafter"/>
</dbReference>
<dbReference type="InterPro" id="IPR013968">
    <property type="entry name" value="PKS_KR"/>
</dbReference>
<feature type="domain" description="Ketoreductase (KR)" evidence="3">
    <location>
        <begin position="337"/>
        <end position="430"/>
    </location>
</feature>
<dbReference type="GO" id="GO:0006633">
    <property type="term" value="P:fatty acid biosynthetic process"/>
    <property type="evidence" value="ECO:0007669"/>
    <property type="project" value="TreeGrafter"/>
</dbReference>
<gene>
    <name evidence="4" type="ORF">ASPBRDRAFT_27090</name>
</gene>
<dbReference type="GO" id="GO:0016874">
    <property type="term" value="F:ligase activity"/>
    <property type="evidence" value="ECO:0007669"/>
    <property type="project" value="UniProtKB-KW"/>
</dbReference>
<keyword evidence="5" id="KW-1185">Reference proteome</keyword>
<dbReference type="EMBL" id="KV878680">
    <property type="protein sequence ID" value="OJJ76663.1"/>
    <property type="molecule type" value="Genomic_DNA"/>
</dbReference>
<proteinExistence type="predicted"/>
<dbReference type="STRING" id="767769.A0A1L9UY88"/>
<dbReference type="RefSeq" id="XP_067483910.1">
    <property type="nucleotide sequence ID" value="XM_067622330.1"/>
</dbReference>
<keyword evidence="2" id="KW-0597">Phosphoprotein</keyword>
<reference evidence="5" key="1">
    <citation type="journal article" date="2017" name="Genome Biol.">
        <title>Comparative genomics reveals high biological diversity and specific adaptations in the industrially and medically important fungal genus Aspergillus.</title>
        <authorList>
            <person name="de Vries R.P."/>
            <person name="Riley R."/>
            <person name="Wiebenga A."/>
            <person name="Aguilar-Osorio G."/>
            <person name="Amillis S."/>
            <person name="Uchima C.A."/>
            <person name="Anderluh G."/>
            <person name="Asadollahi M."/>
            <person name="Askin M."/>
            <person name="Barry K."/>
            <person name="Battaglia E."/>
            <person name="Bayram O."/>
            <person name="Benocci T."/>
            <person name="Braus-Stromeyer S.A."/>
            <person name="Caldana C."/>
            <person name="Canovas D."/>
            <person name="Cerqueira G.C."/>
            <person name="Chen F."/>
            <person name="Chen W."/>
            <person name="Choi C."/>
            <person name="Clum A."/>
            <person name="Dos Santos R.A."/>
            <person name="Damasio A.R."/>
            <person name="Diallinas G."/>
            <person name="Emri T."/>
            <person name="Fekete E."/>
            <person name="Flipphi M."/>
            <person name="Freyberg S."/>
            <person name="Gallo A."/>
            <person name="Gournas C."/>
            <person name="Habgood R."/>
            <person name="Hainaut M."/>
            <person name="Harispe M.L."/>
            <person name="Henrissat B."/>
            <person name="Hilden K.S."/>
            <person name="Hope R."/>
            <person name="Hossain A."/>
            <person name="Karabika E."/>
            <person name="Karaffa L."/>
            <person name="Karanyi Z."/>
            <person name="Krasevec N."/>
            <person name="Kuo A."/>
            <person name="Kusch H."/>
            <person name="LaButti K."/>
            <person name="Lagendijk E.L."/>
            <person name="Lapidus A."/>
            <person name="Levasseur A."/>
            <person name="Lindquist E."/>
            <person name="Lipzen A."/>
            <person name="Logrieco A.F."/>
            <person name="MacCabe A."/>
            <person name="Maekelae M.R."/>
            <person name="Malavazi I."/>
            <person name="Melin P."/>
            <person name="Meyer V."/>
            <person name="Mielnichuk N."/>
            <person name="Miskei M."/>
            <person name="Molnar A.P."/>
            <person name="Mule G."/>
            <person name="Ngan C.Y."/>
            <person name="Orejas M."/>
            <person name="Orosz E."/>
            <person name="Ouedraogo J.P."/>
            <person name="Overkamp K.M."/>
            <person name="Park H.-S."/>
            <person name="Perrone G."/>
            <person name="Piumi F."/>
            <person name="Punt P.J."/>
            <person name="Ram A.F."/>
            <person name="Ramon A."/>
            <person name="Rauscher S."/>
            <person name="Record E."/>
            <person name="Riano-Pachon D.M."/>
            <person name="Robert V."/>
            <person name="Roehrig J."/>
            <person name="Ruller R."/>
            <person name="Salamov A."/>
            <person name="Salih N.S."/>
            <person name="Samson R.A."/>
            <person name="Sandor E."/>
            <person name="Sanguinetti M."/>
            <person name="Schuetze T."/>
            <person name="Sepcic K."/>
            <person name="Shelest E."/>
            <person name="Sherlock G."/>
            <person name="Sophianopoulou V."/>
            <person name="Squina F.M."/>
            <person name="Sun H."/>
            <person name="Susca A."/>
            <person name="Todd R.B."/>
            <person name="Tsang A."/>
            <person name="Unkles S.E."/>
            <person name="van de Wiele N."/>
            <person name="van Rossen-Uffink D."/>
            <person name="Oliveira J.V."/>
            <person name="Vesth T.C."/>
            <person name="Visser J."/>
            <person name="Yu J.-H."/>
            <person name="Zhou M."/>
            <person name="Andersen M.R."/>
            <person name="Archer D.B."/>
            <person name="Baker S.E."/>
            <person name="Benoit I."/>
            <person name="Brakhage A.A."/>
            <person name="Braus G.H."/>
            <person name="Fischer R."/>
            <person name="Frisvad J.C."/>
            <person name="Goldman G.H."/>
            <person name="Houbraken J."/>
            <person name="Oakley B."/>
            <person name="Pocsi I."/>
            <person name="Scazzocchio C."/>
            <person name="Seiboth B."/>
            <person name="vanKuyk P.A."/>
            <person name="Wortman J."/>
            <person name="Dyer P.S."/>
            <person name="Grigoriev I.V."/>
        </authorList>
    </citation>
    <scope>NUCLEOTIDE SEQUENCE [LARGE SCALE GENOMIC DNA]</scope>
    <source>
        <strain evidence="5">CBS 101740 / IMI 381727 / IBT 21946</strain>
    </source>
</reference>
<dbReference type="Pfam" id="PF08659">
    <property type="entry name" value="KR"/>
    <property type="match status" value="1"/>
</dbReference>
<dbReference type="VEuPathDB" id="FungiDB:ASPBRDRAFT_27090"/>
<dbReference type="Gene3D" id="3.40.50.720">
    <property type="entry name" value="NAD(P)-binding Rossmann-like Domain"/>
    <property type="match status" value="1"/>
</dbReference>
<dbReference type="GeneID" id="93574818"/>
<accession>A0A1L9UY88</accession>
<dbReference type="GO" id="GO:0044550">
    <property type="term" value="P:secondary metabolite biosynthetic process"/>
    <property type="evidence" value="ECO:0007669"/>
    <property type="project" value="TreeGrafter"/>
</dbReference>
<protein>
    <recommendedName>
        <fullName evidence="3">Ketoreductase (KR) domain-containing protein</fullName>
    </recommendedName>
</protein>
<evidence type="ECO:0000313" key="4">
    <source>
        <dbReference type="EMBL" id="OJJ76663.1"/>
    </source>
</evidence>
<sequence length="466" mass="51663">MLHVPALSSANFTWLGMSISDCSGRIRTLPLLRLRSLFPDLDDERLHEYAALVSTAVHNVAPAAWNPRIEILYKPTHTLWVTKSSDLPALDPRIHLIEGLFQVLTHEDGNQDRYILPFGGTSGEEPIVRDDSEYPVATPTGTRYTCHCRHQVRFSVSKEYADAPLRLDGNHSSISERSRFIEAESRGSLGDTDVDLEIHGYRFGRSPRPHINRSDTYGSRSAGMCWSCYYGWKQMHYIYKPGDRVVGFVPSAFQAQTVCREDTPVLVRLGTASAGSPTRRPCCFRGGYEPIGERQVDPAESTTCVWCIGEIEKAHRFMQSEKNFGIAQTEAESLLRTYVVAGGLGGLGQSMLTWLVSRGARHLLLLSRSGGKGAEAQELLRQLREDGVKCGPAMWWISVQYVQQSTMPALICPQSGAVFQAAMVLQPSCTVNASPINQDIGFENMSYSDCCGYQSADCQAREDIVG</sequence>
<evidence type="ECO:0000256" key="1">
    <source>
        <dbReference type="ARBA" id="ARBA00022450"/>
    </source>
</evidence>
<keyword evidence="1" id="KW-0596">Phosphopantetheine</keyword>
<dbReference type="AlphaFoldDB" id="A0A1L9UY88"/>
<dbReference type="InterPro" id="IPR036291">
    <property type="entry name" value="NAD(P)-bd_dom_sf"/>
</dbReference>